<protein>
    <submittedName>
        <fullName evidence="4">Sialic acid binding Ig-like lectin 15, like</fullName>
    </submittedName>
</protein>
<feature type="compositionally biased region" description="Pro residues" evidence="1">
    <location>
        <begin position="341"/>
        <end position="350"/>
    </location>
</feature>
<dbReference type="GeneTree" id="ENSGT01030000234909"/>
<evidence type="ECO:0000256" key="2">
    <source>
        <dbReference type="SAM" id="Phobius"/>
    </source>
</evidence>
<evidence type="ECO:0000313" key="4">
    <source>
        <dbReference type="Ensembl" id="ENSCCRP00000109861.1"/>
    </source>
</evidence>
<dbReference type="PANTHER" id="PTHR46942">
    <property type="entry name" value="SIALIC ACID-BINDING IG-LIKE LECTIN 15"/>
    <property type="match status" value="1"/>
</dbReference>
<dbReference type="InterPro" id="IPR013098">
    <property type="entry name" value="Ig_I-set"/>
</dbReference>
<feature type="domain" description="Ig-like" evidence="3">
    <location>
        <begin position="161"/>
        <end position="241"/>
    </location>
</feature>
<dbReference type="InterPro" id="IPR036179">
    <property type="entry name" value="Ig-like_dom_sf"/>
</dbReference>
<dbReference type="Proteomes" id="UP001108240">
    <property type="component" value="Unplaced"/>
</dbReference>
<dbReference type="SUPFAM" id="SSF48726">
    <property type="entry name" value="Immunoglobulin"/>
    <property type="match status" value="2"/>
</dbReference>
<dbReference type="GO" id="GO:2001204">
    <property type="term" value="P:regulation of osteoclast development"/>
    <property type="evidence" value="ECO:0007669"/>
    <property type="project" value="TreeGrafter"/>
</dbReference>
<dbReference type="InterPro" id="IPR042836">
    <property type="entry name" value="SIG15"/>
</dbReference>
<evidence type="ECO:0000256" key="1">
    <source>
        <dbReference type="SAM" id="MobiDB-lite"/>
    </source>
</evidence>
<dbReference type="InterPro" id="IPR013783">
    <property type="entry name" value="Ig-like_fold"/>
</dbReference>
<dbReference type="GO" id="GO:0032956">
    <property type="term" value="P:regulation of actin cytoskeleton organization"/>
    <property type="evidence" value="ECO:0007669"/>
    <property type="project" value="TreeGrafter"/>
</dbReference>
<feature type="region of interest" description="Disordered" evidence="1">
    <location>
        <begin position="329"/>
        <end position="350"/>
    </location>
</feature>
<dbReference type="PROSITE" id="PS50835">
    <property type="entry name" value="IG_LIKE"/>
    <property type="match status" value="2"/>
</dbReference>
<dbReference type="Ensembl" id="ENSCCRT00000109401.1">
    <property type="protein sequence ID" value="ENSCCRP00000109861.1"/>
    <property type="gene ID" value="ENSCCRG00000082868.1"/>
</dbReference>
<organism evidence="4 5">
    <name type="scientific">Cyprinus carpio carpio</name>
    <dbReference type="NCBI Taxonomy" id="630221"/>
    <lineage>
        <taxon>Eukaryota</taxon>
        <taxon>Metazoa</taxon>
        <taxon>Chordata</taxon>
        <taxon>Craniata</taxon>
        <taxon>Vertebrata</taxon>
        <taxon>Euteleostomi</taxon>
        <taxon>Actinopterygii</taxon>
        <taxon>Neopterygii</taxon>
        <taxon>Teleostei</taxon>
        <taxon>Ostariophysi</taxon>
        <taxon>Cypriniformes</taxon>
        <taxon>Cyprinidae</taxon>
        <taxon>Cyprininae</taxon>
        <taxon>Cyprinus</taxon>
    </lineage>
</organism>
<name>A0A9J7XTJ1_CYPCA</name>
<sequence length="350" mass="39304">MWCGCKQFIVRNFLFLEQGLSEETTCTDQFTFWKRLSCSPWTMKVQDRVNGTLGQNMILPCIFTHPKQNTYTGDITVKWMQVNKHEPIFICILHNETNAQDSNCIFPRSSERLLLQGDPRKGDISLGINNLQFTDASQYICRVELNYNKFEKHTTLNVNAPAQILSLSKDLEVLGMMVKCIAQGNPLPEIKWTSLSGPLENVPIKTDHSNFIVISSVPFSEQDVYTCQAVNSLGQVQKTFPPNHSNCFGLMVTTGILGCLLLLGLVLFTLDVMKRRQSAQTVVLHDKRVQRVKTSIYQANETVYANISTCPVGREQGYVYSTGALREGGKVIPKSPKNRPLGPPPDIGEK</sequence>
<accession>A0A9J7XTJ1</accession>
<feature type="transmembrane region" description="Helical" evidence="2">
    <location>
        <begin position="248"/>
        <end position="270"/>
    </location>
</feature>
<dbReference type="SMART" id="SM00409">
    <property type="entry name" value="IG"/>
    <property type="match status" value="1"/>
</dbReference>
<dbReference type="PANTHER" id="PTHR46942:SF1">
    <property type="entry name" value="SIALIC ACID-BINDING IG-LIKE LECTIN 15"/>
    <property type="match status" value="1"/>
</dbReference>
<keyword evidence="2" id="KW-0472">Membrane</keyword>
<keyword evidence="2" id="KW-0812">Transmembrane</keyword>
<evidence type="ECO:0000259" key="3">
    <source>
        <dbReference type="PROSITE" id="PS50835"/>
    </source>
</evidence>
<dbReference type="InterPro" id="IPR007110">
    <property type="entry name" value="Ig-like_dom"/>
</dbReference>
<reference evidence="4" key="1">
    <citation type="submission" date="2025-08" db="UniProtKB">
        <authorList>
            <consortium name="Ensembl"/>
        </authorList>
    </citation>
    <scope>IDENTIFICATION</scope>
</reference>
<keyword evidence="5" id="KW-1185">Reference proteome</keyword>
<dbReference type="InterPro" id="IPR013106">
    <property type="entry name" value="Ig_V-set"/>
</dbReference>
<dbReference type="Pfam" id="PF07686">
    <property type="entry name" value="V-set"/>
    <property type="match status" value="1"/>
</dbReference>
<proteinExistence type="predicted"/>
<evidence type="ECO:0000313" key="5">
    <source>
        <dbReference type="Proteomes" id="UP001108240"/>
    </source>
</evidence>
<dbReference type="InterPro" id="IPR003599">
    <property type="entry name" value="Ig_sub"/>
</dbReference>
<reference evidence="4" key="2">
    <citation type="submission" date="2025-09" db="UniProtKB">
        <authorList>
            <consortium name="Ensembl"/>
        </authorList>
    </citation>
    <scope>IDENTIFICATION</scope>
</reference>
<feature type="domain" description="Ig-like" evidence="3">
    <location>
        <begin position="40"/>
        <end position="157"/>
    </location>
</feature>
<dbReference type="GO" id="GO:0005886">
    <property type="term" value="C:plasma membrane"/>
    <property type="evidence" value="ECO:0007669"/>
    <property type="project" value="TreeGrafter"/>
</dbReference>
<dbReference type="Gene3D" id="2.60.40.10">
    <property type="entry name" value="Immunoglobulins"/>
    <property type="match status" value="2"/>
</dbReference>
<dbReference type="AlphaFoldDB" id="A0A9J7XTJ1"/>
<dbReference type="GO" id="GO:0045124">
    <property type="term" value="P:regulation of bone resorption"/>
    <property type="evidence" value="ECO:0007669"/>
    <property type="project" value="TreeGrafter"/>
</dbReference>
<dbReference type="Pfam" id="PF07679">
    <property type="entry name" value="I-set"/>
    <property type="match status" value="1"/>
</dbReference>
<keyword evidence="2" id="KW-1133">Transmembrane helix</keyword>